<feature type="region of interest" description="Disordered" evidence="2">
    <location>
        <begin position="88"/>
        <end position="107"/>
    </location>
</feature>
<dbReference type="InterPro" id="IPR001270">
    <property type="entry name" value="ClpA/B"/>
</dbReference>
<feature type="compositionally biased region" description="Acidic residues" evidence="2">
    <location>
        <begin position="24"/>
        <end position="33"/>
    </location>
</feature>
<feature type="region of interest" description="Disordered" evidence="2">
    <location>
        <begin position="451"/>
        <end position="474"/>
    </location>
</feature>
<evidence type="ECO:0000256" key="2">
    <source>
        <dbReference type="SAM" id="MobiDB-lite"/>
    </source>
</evidence>
<feature type="compositionally biased region" description="Basic and acidic residues" evidence="2">
    <location>
        <begin position="609"/>
        <end position="636"/>
    </location>
</feature>
<feature type="compositionally biased region" description="Basic and acidic residues" evidence="2">
    <location>
        <begin position="729"/>
        <end position="745"/>
    </location>
</feature>
<dbReference type="GO" id="GO:0005788">
    <property type="term" value="C:endoplasmic reticulum lumen"/>
    <property type="evidence" value="ECO:0007669"/>
    <property type="project" value="TreeGrafter"/>
</dbReference>
<evidence type="ECO:0000313" key="5">
    <source>
        <dbReference type="Proteomes" id="UP000438429"/>
    </source>
</evidence>
<dbReference type="GO" id="GO:0016887">
    <property type="term" value="F:ATP hydrolysis activity"/>
    <property type="evidence" value="ECO:0007669"/>
    <property type="project" value="InterPro"/>
</dbReference>
<feature type="compositionally biased region" description="Basic and acidic residues" evidence="2">
    <location>
        <begin position="663"/>
        <end position="680"/>
    </location>
</feature>
<dbReference type="InterPro" id="IPR010448">
    <property type="entry name" value="Torsin"/>
</dbReference>
<feature type="domain" description="Torsin-1A C-terminal" evidence="3">
    <location>
        <begin position="1057"/>
        <end position="1114"/>
    </location>
</feature>
<sequence>MDSVTEDFARSDADTEMTVLTPEDITEESLDVSDEVENLRNSLREAVHDDNVQPKMQCLMMDSSFSMVTMQGEDSGIAWETTPSRCTTPWASETETPTVDFSSPGGVWPAKPGSVPAGKIIFVMDEELISRRKKTKERVSGQRRQREVFEESSENISGRPELVGVSEPNVKTKGEGAEEEPTEPLVDKEQWLFSLVSEGSEILNIVVPPKLATVDEEESKEMEDNLSYLEESPVPKASKEINDNELWILTNTPAMSVSARAEPIQLSLPMGPYGMDPPGAPVARSPGRGASGNVDYFEAFTMIDAQAPGSPAVIAERQVEPEAEDSTNSQHTEKPVQSRSITATTTLNDDRSDTVSLGEITSELLDEVFYGGTDDYLVKSLDREVRGGEAKCAPLRLPSKPSGSTLFGSQEDILTPIFLPEGPPKIIDQILLEEPKAMAFHYTDLYEEAIGSRQKEEDTESMTSEKSFHSRHSDREARGYLEKYVLIDETPAVEVAQTDKEKGPEEGPRTLCQDLSDFDFLSKPEKGEVLNSEEEITDFFRSSGNSSPCDVEPLSRSLEEDDTQPATKSIAKTNNSVSITVGKVTEIPVDLLSISSFEFPSEESDWETTDDHPSTLDDKDISSYSDQKLRKQDLEIQKPVAPPRKKATSSPKASLDLTPLTPVEKEEAVGKEQREEEKETASPGETADEGDGDGEETMQSSFEVFRSENTSPQTESVKESGEITVGGAAKEKDTKTVEDEEKSKIALEQTGSEESVGRSNASSVPLLTCAKEKREKKMTPKRRQVLLLWLLLCSGVVTEGLEPITTTIAVGMAATLTALLANYRNIYFQFYECCRPEWIAFNATGLKVDLDRKLYGQHIASRIILKAVNGFMNNGNPKKPLVLSLHGWTGTGKNFISKLIAENIYKEGMESGFVHFFTSTLHFPHSSQLVNYKSQLQQWIKGNVTNCERSMFIFDEMDKMHPGLIDCIKPYLDYYDKLDGVSYRKAIFIFLSNAGADSIAKTTLDFWKAGENRDDIELKDLETALSLSVFNNIQSGFYRTSLIDKNLVDFFVPLLPLEYKHVVQCAMTEMVARGLEPNWPVAEELAKDLLYFPKSEKIFAVTGCKTIESRLDYYI</sequence>
<comment type="caution">
    <text evidence="4">The sequence shown here is derived from an EMBL/GenBank/DDBJ whole genome shotgun (WGS) entry which is preliminary data.</text>
</comment>
<proteinExistence type="inferred from homology"/>
<dbReference type="GO" id="GO:0019894">
    <property type="term" value="F:kinesin binding"/>
    <property type="evidence" value="ECO:0007669"/>
    <property type="project" value="TreeGrafter"/>
</dbReference>
<feature type="compositionally biased region" description="Polar residues" evidence="2">
    <location>
        <begin position="749"/>
        <end position="761"/>
    </location>
</feature>
<feature type="compositionally biased region" description="Basic and acidic residues" evidence="2">
    <location>
        <begin position="137"/>
        <end position="149"/>
    </location>
</feature>
<dbReference type="Pfam" id="PF21376">
    <property type="entry name" value="TOR1A_C"/>
    <property type="match status" value="1"/>
</dbReference>
<evidence type="ECO:0000313" key="4">
    <source>
        <dbReference type="EMBL" id="KAF0038905.1"/>
    </source>
</evidence>
<feature type="region of interest" description="Disordered" evidence="2">
    <location>
        <begin position="318"/>
        <end position="345"/>
    </location>
</feature>
<dbReference type="InterPro" id="IPR049337">
    <property type="entry name" value="TOR1A_C"/>
</dbReference>
<name>A0A6A4T1G4_SCOMX</name>
<dbReference type="PRINTS" id="PR00300">
    <property type="entry name" value="CLPPROTEASEA"/>
</dbReference>
<feature type="compositionally biased region" description="Polar residues" evidence="2">
    <location>
        <begin position="88"/>
        <end position="101"/>
    </location>
</feature>
<dbReference type="PANTHER" id="PTHR10760:SF14">
    <property type="entry name" value="TORSIN-1B"/>
    <property type="match status" value="1"/>
</dbReference>
<organism evidence="4 5">
    <name type="scientific">Scophthalmus maximus</name>
    <name type="common">Turbot</name>
    <name type="synonym">Psetta maxima</name>
    <dbReference type="NCBI Taxonomy" id="52904"/>
    <lineage>
        <taxon>Eukaryota</taxon>
        <taxon>Metazoa</taxon>
        <taxon>Chordata</taxon>
        <taxon>Craniata</taxon>
        <taxon>Vertebrata</taxon>
        <taxon>Euteleostomi</taxon>
        <taxon>Actinopterygii</taxon>
        <taxon>Neopterygii</taxon>
        <taxon>Teleostei</taxon>
        <taxon>Neoteleostei</taxon>
        <taxon>Acanthomorphata</taxon>
        <taxon>Carangaria</taxon>
        <taxon>Pleuronectiformes</taxon>
        <taxon>Pleuronectoidei</taxon>
        <taxon>Scophthalmidae</taxon>
        <taxon>Scophthalmus</taxon>
    </lineage>
</organism>
<accession>A0A6A4T1G4</accession>
<dbReference type="AlphaFoldDB" id="A0A6A4T1G4"/>
<dbReference type="GO" id="GO:0034504">
    <property type="term" value="P:protein localization to nucleus"/>
    <property type="evidence" value="ECO:0007669"/>
    <property type="project" value="TreeGrafter"/>
</dbReference>
<feature type="region of interest" description="Disordered" evidence="2">
    <location>
        <begin position="134"/>
        <end position="185"/>
    </location>
</feature>
<reference evidence="4 5" key="1">
    <citation type="submission" date="2019-06" db="EMBL/GenBank/DDBJ databases">
        <title>Draft genomes of female and male turbot (Scophthalmus maximus).</title>
        <authorList>
            <person name="Xu H."/>
            <person name="Xu X.-W."/>
            <person name="Shao C."/>
            <person name="Chen S."/>
        </authorList>
    </citation>
    <scope>NUCLEOTIDE SEQUENCE [LARGE SCALE GENOMIC DNA]</scope>
    <source>
        <strain evidence="4">Ysfricsl-2016a</strain>
        <tissue evidence="4">Blood</tissue>
    </source>
</reference>
<dbReference type="GO" id="GO:0071763">
    <property type="term" value="P:nuclear membrane organization"/>
    <property type="evidence" value="ECO:0007669"/>
    <property type="project" value="TreeGrafter"/>
</dbReference>
<dbReference type="Proteomes" id="UP000438429">
    <property type="component" value="Unassembled WGS sequence"/>
</dbReference>
<evidence type="ECO:0000256" key="1">
    <source>
        <dbReference type="ARBA" id="ARBA00006235"/>
    </source>
</evidence>
<feature type="region of interest" description="Disordered" evidence="2">
    <location>
        <begin position="1"/>
        <end position="33"/>
    </location>
</feature>
<protein>
    <recommendedName>
        <fullName evidence="3">Torsin-1A C-terminal domain-containing protein</fullName>
    </recommendedName>
</protein>
<dbReference type="Pfam" id="PF06309">
    <property type="entry name" value="Torsin"/>
    <property type="match status" value="1"/>
</dbReference>
<dbReference type="FunFam" id="3.40.50.300:FF:001719">
    <property type="entry name" value="Torsin"/>
    <property type="match status" value="1"/>
</dbReference>
<comment type="similarity">
    <text evidence="1">Belongs to the ClpA/ClpB family. Torsin subfamily.</text>
</comment>
<feature type="compositionally biased region" description="Acidic residues" evidence="2">
    <location>
        <begin position="686"/>
        <end position="696"/>
    </location>
</feature>
<evidence type="ECO:0000259" key="3">
    <source>
        <dbReference type="Pfam" id="PF21376"/>
    </source>
</evidence>
<feature type="compositionally biased region" description="Polar residues" evidence="2">
    <location>
        <begin position="697"/>
        <end position="715"/>
    </location>
</feature>
<gene>
    <name evidence="4" type="ORF">F2P81_009389</name>
</gene>
<dbReference type="InterPro" id="IPR027417">
    <property type="entry name" value="P-loop_NTPase"/>
</dbReference>
<dbReference type="GO" id="GO:0005524">
    <property type="term" value="F:ATP binding"/>
    <property type="evidence" value="ECO:0007669"/>
    <property type="project" value="InterPro"/>
</dbReference>
<dbReference type="GO" id="GO:0005635">
    <property type="term" value="C:nuclear envelope"/>
    <property type="evidence" value="ECO:0007669"/>
    <property type="project" value="TreeGrafter"/>
</dbReference>
<dbReference type="EMBL" id="VEVO01000008">
    <property type="protein sequence ID" value="KAF0038905.1"/>
    <property type="molecule type" value="Genomic_DNA"/>
</dbReference>
<dbReference type="PANTHER" id="PTHR10760">
    <property type="entry name" value="TORSIN"/>
    <property type="match status" value="1"/>
</dbReference>
<feature type="region of interest" description="Disordered" evidence="2">
    <location>
        <begin position="539"/>
        <end position="569"/>
    </location>
</feature>
<dbReference type="SUPFAM" id="SSF52540">
    <property type="entry name" value="P-loop containing nucleoside triphosphate hydrolases"/>
    <property type="match status" value="1"/>
</dbReference>
<feature type="region of interest" description="Disordered" evidence="2">
    <location>
        <begin position="600"/>
        <end position="761"/>
    </location>
</feature>
<dbReference type="Gene3D" id="3.40.50.300">
    <property type="entry name" value="P-loop containing nucleotide triphosphate hydrolases"/>
    <property type="match status" value="1"/>
</dbReference>